<dbReference type="eggNOG" id="COG5622">
    <property type="taxonomic scope" value="Bacteria"/>
</dbReference>
<evidence type="ECO:0000313" key="1">
    <source>
        <dbReference type="EMBL" id="KEZ79069.1"/>
    </source>
</evidence>
<name>A0A084IQT5_SALHC</name>
<keyword evidence="2" id="KW-1185">Reference proteome</keyword>
<dbReference type="RefSeq" id="WP_051882885.1">
    <property type="nucleotide sequence ID" value="NZ_APNK01000002.1"/>
</dbReference>
<dbReference type="InterPro" id="IPR019291">
    <property type="entry name" value="Host_attachment_protein"/>
</dbReference>
<evidence type="ECO:0000313" key="2">
    <source>
        <dbReference type="Proteomes" id="UP000028302"/>
    </source>
</evidence>
<dbReference type="Proteomes" id="UP000028302">
    <property type="component" value="Unassembled WGS sequence"/>
</dbReference>
<dbReference type="AlphaFoldDB" id="A0A084IQT5"/>
<sequence>MRTIWVVAADRARARIFECRGASGIAREITDLVHPQSRRAAHVAGSDAPGRSYDRFGGGRHAMAPRRNKTVGDIRVFADEIASYLARACQQRRFDRLYLLVEPRVLGALRQALDMPTRRRIVAQYPLDVAGMPAAAIRAHLPQYL</sequence>
<dbReference type="EMBL" id="APNK01000002">
    <property type="protein sequence ID" value="KEZ79069.1"/>
    <property type="molecule type" value="Genomic_DNA"/>
</dbReference>
<dbReference type="OrthoDB" id="329419at2"/>
<organism evidence="1 2">
    <name type="scientific">Salinisphaera hydrothermalis (strain C41B8)</name>
    <dbReference type="NCBI Taxonomy" id="1304275"/>
    <lineage>
        <taxon>Bacteria</taxon>
        <taxon>Pseudomonadati</taxon>
        <taxon>Pseudomonadota</taxon>
        <taxon>Gammaproteobacteria</taxon>
        <taxon>Salinisphaerales</taxon>
        <taxon>Salinisphaeraceae</taxon>
        <taxon>Salinisphaera</taxon>
    </lineage>
</organism>
<dbReference type="Pfam" id="PF10116">
    <property type="entry name" value="Host_attach"/>
    <property type="match status" value="1"/>
</dbReference>
<gene>
    <name evidence="1" type="ORF">C41B8_03027</name>
</gene>
<proteinExistence type="predicted"/>
<reference evidence="1 2" key="1">
    <citation type="submission" date="2013-03" db="EMBL/GenBank/DDBJ databases">
        <title>Salinisphaera hydrothermalis C41B8 Genome Sequencing.</title>
        <authorList>
            <person name="Li C."/>
            <person name="Lai Q."/>
            <person name="Shao Z."/>
        </authorList>
    </citation>
    <scope>NUCLEOTIDE SEQUENCE [LARGE SCALE GENOMIC DNA]</scope>
    <source>
        <strain evidence="1 2">C41B8</strain>
    </source>
</reference>
<comment type="caution">
    <text evidence="1">The sequence shown here is derived from an EMBL/GenBank/DDBJ whole genome shotgun (WGS) entry which is preliminary data.</text>
</comment>
<protein>
    <submittedName>
        <fullName evidence="1">Host cell attachment-required protein</fullName>
    </submittedName>
</protein>
<accession>A0A084IQT5</accession>